<evidence type="ECO:0000313" key="1">
    <source>
        <dbReference type="EMBL" id="TWW09188.1"/>
    </source>
</evidence>
<sequence length="116" mass="13383">MSTDILRLRETVLITDAFHDSNIETRQKSLKSISDRCTSVATRLQVKFVRDVDLYVLVKESMLRVDLRRFWTNSLVDETVILNASTRKESFAEASRLLFDTLMQAGVDEGVWVSQR</sequence>
<dbReference type="AlphaFoldDB" id="A0A5C6M3L3"/>
<gene>
    <name evidence="1" type="ORF">E3A20_16830</name>
</gene>
<protein>
    <submittedName>
        <fullName evidence="1">Uncharacterized protein</fullName>
    </submittedName>
</protein>
<reference evidence="1 2" key="2">
    <citation type="submission" date="2019-08" db="EMBL/GenBank/DDBJ databases">
        <authorList>
            <person name="Henke P."/>
        </authorList>
    </citation>
    <scope>NUCLEOTIDE SEQUENCE [LARGE SCALE GENOMIC DNA]</scope>
    <source>
        <strain evidence="1">Phe10_nw2017</strain>
    </source>
</reference>
<name>A0A5C6M3L3_9PLAN</name>
<dbReference type="Proteomes" id="UP000321083">
    <property type="component" value="Unassembled WGS sequence"/>
</dbReference>
<proteinExistence type="predicted"/>
<keyword evidence="2" id="KW-1185">Reference proteome</keyword>
<dbReference type="EMBL" id="SRHE01000355">
    <property type="protein sequence ID" value="TWW09188.1"/>
    <property type="molecule type" value="Genomic_DNA"/>
</dbReference>
<reference evidence="1 2" key="1">
    <citation type="submission" date="2019-08" db="EMBL/GenBank/DDBJ databases">
        <title>100 year-old enigma solved: identification of Planctomyces bekefii, the type genus and species of the phylum Planctomycetes.</title>
        <authorList>
            <person name="Svetlana D.N."/>
            <person name="Overmann J."/>
        </authorList>
    </citation>
    <scope>NUCLEOTIDE SEQUENCE [LARGE SCALE GENOMIC DNA]</scope>
    <source>
        <strain evidence="1">Phe10_nw2017</strain>
    </source>
</reference>
<comment type="caution">
    <text evidence="1">The sequence shown here is derived from an EMBL/GenBank/DDBJ whole genome shotgun (WGS) entry which is preliminary data.</text>
</comment>
<evidence type="ECO:0000313" key="2">
    <source>
        <dbReference type="Proteomes" id="UP000321083"/>
    </source>
</evidence>
<accession>A0A5C6M3L3</accession>
<organism evidence="1 2">
    <name type="scientific">Planctomyces bekefii</name>
    <dbReference type="NCBI Taxonomy" id="1653850"/>
    <lineage>
        <taxon>Bacteria</taxon>
        <taxon>Pseudomonadati</taxon>
        <taxon>Planctomycetota</taxon>
        <taxon>Planctomycetia</taxon>
        <taxon>Planctomycetales</taxon>
        <taxon>Planctomycetaceae</taxon>
        <taxon>Planctomyces</taxon>
    </lineage>
</organism>